<dbReference type="OrthoDB" id="2099887at2759"/>
<name>A0A9P7GA65_9AGAR</name>
<dbReference type="PANTHER" id="PTHR38787:SF3">
    <property type="entry name" value="REGULATORY P DOMAIN-CONTAINING PROTEIN"/>
    <property type="match status" value="1"/>
</dbReference>
<dbReference type="GO" id="GO:0005576">
    <property type="term" value="C:extracellular region"/>
    <property type="evidence" value="ECO:0007669"/>
    <property type="project" value="TreeGrafter"/>
</dbReference>
<accession>A0A9P7GA65</accession>
<dbReference type="AlphaFoldDB" id="A0A9P7GA65"/>
<keyword evidence="1" id="KW-0732">Signal</keyword>
<dbReference type="PANTHER" id="PTHR38787">
    <property type="entry name" value="REGULATORY P DOMAIN-CONTAINING PROTEIN"/>
    <property type="match status" value="1"/>
</dbReference>
<comment type="caution">
    <text evidence="2">The sequence shown here is derived from an EMBL/GenBank/DDBJ whole genome shotgun (WGS) entry which is preliminary data.</text>
</comment>
<gene>
    <name evidence="2" type="ORF">DXG03_002431</name>
</gene>
<dbReference type="Pfam" id="PF08309">
    <property type="entry name" value="LVIVD"/>
    <property type="match status" value="1"/>
</dbReference>
<organism evidence="2 3">
    <name type="scientific">Asterophora parasitica</name>
    <dbReference type="NCBI Taxonomy" id="117018"/>
    <lineage>
        <taxon>Eukaryota</taxon>
        <taxon>Fungi</taxon>
        <taxon>Dikarya</taxon>
        <taxon>Basidiomycota</taxon>
        <taxon>Agaricomycotina</taxon>
        <taxon>Agaricomycetes</taxon>
        <taxon>Agaricomycetidae</taxon>
        <taxon>Agaricales</taxon>
        <taxon>Tricholomatineae</taxon>
        <taxon>Lyophyllaceae</taxon>
        <taxon>Asterophora</taxon>
    </lineage>
</organism>
<dbReference type="EMBL" id="JABCKV010000017">
    <property type="protein sequence ID" value="KAG5646749.1"/>
    <property type="molecule type" value="Genomic_DNA"/>
</dbReference>
<feature type="signal peptide" evidence="1">
    <location>
        <begin position="1"/>
        <end position="18"/>
    </location>
</feature>
<keyword evidence="3" id="KW-1185">Reference proteome</keyword>
<evidence type="ECO:0000313" key="2">
    <source>
        <dbReference type="EMBL" id="KAG5646749.1"/>
    </source>
</evidence>
<reference evidence="2" key="1">
    <citation type="submission" date="2020-07" db="EMBL/GenBank/DDBJ databases">
        <authorList>
            <person name="Nieuwenhuis M."/>
            <person name="Van De Peppel L.J.J."/>
        </authorList>
    </citation>
    <scope>NUCLEOTIDE SEQUENCE</scope>
    <source>
        <strain evidence="2">AP01</strain>
        <tissue evidence="2">Mycelium</tissue>
    </source>
</reference>
<dbReference type="Proteomes" id="UP000775547">
    <property type="component" value="Unassembled WGS sequence"/>
</dbReference>
<dbReference type="NCBIfam" id="TIGR04312">
    <property type="entry name" value="choice_anch_B"/>
    <property type="match status" value="1"/>
</dbReference>
<evidence type="ECO:0000313" key="3">
    <source>
        <dbReference type="Proteomes" id="UP000775547"/>
    </source>
</evidence>
<evidence type="ECO:0000256" key="1">
    <source>
        <dbReference type="SAM" id="SignalP"/>
    </source>
</evidence>
<reference evidence="2" key="2">
    <citation type="submission" date="2021-10" db="EMBL/GenBank/DDBJ databases">
        <title>Phylogenomics reveals ancestral predisposition of the termite-cultivated fungus Termitomyces towards a domesticated lifestyle.</title>
        <authorList>
            <person name="Auxier B."/>
            <person name="Grum-Grzhimaylo A."/>
            <person name="Cardenas M.E."/>
            <person name="Lodge J.D."/>
            <person name="Laessoe T."/>
            <person name="Pedersen O."/>
            <person name="Smith M.E."/>
            <person name="Kuyper T.W."/>
            <person name="Franco-Molano E.A."/>
            <person name="Baroni T.J."/>
            <person name="Aanen D.K."/>
        </authorList>
    </citation>
    <scope>NUCLEOTIDE SEQUENCE</scope>
    <source>
        <strain evidence="2">AP01</strain>
        <tissue evidence="2">Mycelium</tissue>
    </source>
</reference>
<feature type="chain" id="PRO_5040298483" description="Choice-of-anchor B family protein" evidence="1">
    <location>
        <begin position="19"/>
        <end position="474"/>
    </location>
</feature>
<protein>
    <recommendedName>
        <fullName evidence="4">Choice-of-anchor B family protein</fullName>
    </recommendedName>
</protein>
<dbReference type="InterPro" id="IPR013211">
    <property type="entry name" value="LVIVD"/>
</dbReference>
<evidence type="ECO:0008006" key="4">
    <source>
        <dbReference type="Google" id="ProtNLM"/>
    </source>
</evidence>
<proteinExistence type="predicted"/>
<dbReference type="InterPro" id="IPR027589">
    <property type="entry name" value="Choice_anch_B"/>
</dbReference>
<sequence>MRSLLIWTLVAISSGAFAQTVPSRARKTIPNPARKAAYQSGQVHESIMRNKTEAWAFQRAAGKYNSRKHRPLSYTPCVNGRAGEFQCSNIDLYSFKSHAELGSAIGEGSSSWGWTHKGRDFAVLGQADGAAFIEILKNGEIDYLGRLPQTEGALPSIWREIRVSGDTAVIGSEAVNHHIQFFDLKKLLTIKKSEKPKTFDSVKDAAIFRGLPIGRSHNIVINPERPYVVAVGAQPRTHEYRAGLLFIDIKDPSNPTLVGVQPEDGYVHDAQCLPYRGPDKRFKGIDICYGYNEDTLTIYDVTNKANATIISRTSYEGASYTHQGWVLDPNNQHYLVLDDELDERNKAGLAADGFPVTYIWDISDLTAPKLTGHYKSSVKGIDHNQYVANGKSYQSNYGAGLRILDVSSIPRDPTGAGVREIGFFDVYPEDDHEEGGGRVAFVGSWSSYGLYKSGWILINTIERGAYVVRYTGKK</sequence>